<dbReference type="PIRSF" id="PIRSF018266">
    <property type="entry name" value="FecR"/>
    <property type="match status" value="1"/>
</dbReference>
<reference evidence="5 6" key="1">
    <citation type="submission" date="2020-08" db="EMBL/GenBank/DDBJ databases">
        <title>Sphingobacterium sp. DN00404 isolated from aquaculture water.</title>
        <authorList>
            <person name="Zhang M."/>
        </authorList>
    </citation>
    <scope>NUCLEOTIDE SEQUENCE [LARGE SCALE GENOMIC DNA]</scope>
    <source>
        <strain evidence="5 6">DN00404</strain>
    </source>
</reference>
<gene>
    <name evidence="5" type="ORF">H8B06_11760</name>
</gene>
<keyword evidence="6" id="KW-1185">Reference proteome</keyword>
<dbReference type="Pfam" id="PF04773">
    <property type="entry name" value="FecR"/>
    <property type="match status" value="1"/>
</dbReference>
<evidence type="ECO:0000256" key="2">
    <source>
        <dbReference type="SAM" id="Phobius"/>
    </source>
</evidence>
<evidence type="ECO:0000259" key="4">
    <source>
        <dbReference type="Pfam" id="PF16344"/>
    </source>
</evidence>
<dbReference type="InterPro" id="IPR032508">
    <property type="entry name" value="FecR_C"/>
</dbReference>
<dbReference type="InterPro" id="IPR006860">
    <property type="entry name" value="FecR"/>
</dbReference>
<dbReference type="InterPro" id="IPR012373">
    <property type="entry name" value="Ferrdict_sens_TM"/>
</dbReference>
<dbReference type="Gene3D" id="2.60.120.1440">
    <property type="match status" value="1"/>
</dbReference>
<protein>
    <submittedName>
        <fullName evidence="5">FecR family protein</fullName>
    </submittedName>
</protein>
<dbReference type="PANTHER" id="PTHR30273">
    <property type="entry name" value="PERIPLASMIC SIGNAL SENSOR AND SIGMA FACTOR ACTIVATOR FECR-RELATED"/>
    <property type="match status" value="1"/>
</dbReference>
<sequence length="364" mass="42046">MRFRRKQRRGEADLPDAKQQVRKKIWEDPTIIEEMFNDAEWQQYQEGTESQMPSQKMAQHIEEEIRREERKAQQREIRLQRSSRIMQGGIAAAILLLISFQVWHQSQQINQHAQHPNVQKDIAVDAVQPQWISVVNNTDKMDTIRLPDHSIVHLFAQSSLRYRHDFVGESRDIQLDGKAYFDVAKDSKRPFSVYANGTKTTALGTSFTIDTRVEREHTVVELHSGKVVVASTADIPVFENVFLDQKGASLLFDASMHIVRHQRGVAERPEKVEVVTENPEMLTTGNLLHMENIPLSNVFHVLQETYGIPIHARENNINRIQYTGVINTESETLADVLTVICLINELHYEQDEEGAYIIYRQNEQ</sequence>
<feature type="region of interest" description="Disordered" evidence="1">
    <location>
        <begin position="1"/>
        <end position="20"/>
    </location>
</feature>
<evidence type="ECO:0000256" key="1">
    <source>
        <dbReference type="SAM" id="MobiDB-lite"/>
    </source>
</evidence>
<proteinExistence type="predicted"/>
<keyword evidence="2" id="KW-1133">Transmembrane helix</keyword>
<name>A0ABR7YQA8_9SPHI</name>
<dbReference type="Proteomes" id="UP000602759">
    <property type="component" value="Unassembled WGS sequence"/>
</dbReference>
<keyword evidence="2" id="KW-0812">Transmembrane</keyword>
<dbReference type="PANTHER" id="PTHR30273:SF2">
    <property type="entry name" value="PROTEIN FECR"/>
    <property type="match status" value="1"/>
</dbReference>
<dbReference type="Gene3D" id="3.55.50.30">
    <property type="match status" value="1"/>
</dbReference>
<dbReference type="EMBL" id="JACOIK010000007">
    <property type="protein sequence ID" value="MBD1433507.1"/>
    <property type="molecule type" value="Genomic_DNA"/>
</dbReference>
<feature type="transmembrane region" description="Helical" evidence="2">
    <location>
        <begin position="85"/>
        <end position="103"/>
    </location>
</feature>
<dbReference type="Pfam" id="PF16344">
    <property type="entry name" value="FecR_C"/>
    <property type="match status" value="1"/>
</dbReference>
<feature type="domain" description="FecR protein" evidence="3">
    <location>
        <begin position="138"/>
        <end position="227"/>
    </location>
</feature>
<keyword evidence="2" id="KW-0472">Membrane</keyword>
<feature type="domain" description="Protein FecR C-terminal" evidence="4">
    <location>
        <begin position="288"/>
        <end position="353"/>
    </location>
</feature>
<dbReference type="RefSeq" id="WP_190994458.1">
    <property type="nucleotide sequence ID" value="NZ_JACOIK010000007.1"/>
</dbReference>
<evidence type="ECO:0000259" key="3">
    <source>
        <dbReference type="Pfam" id="PF04773"/>
    </source>
</evidence>
<comment type="caution">
    <text evidence="5">The sequence shown here is derived from an EMBL/GenBank/DDBJ whole genome shotgun (WGS) entry which is preliminary data.</text>
</comment>
<organism evidence="5 6">
    <name type="scientific">Sphingobacterium micropteri</name>
    <dbReference type="NCBI Taxonomy" id="2763501"/>
    <lineage>
        <taxon>Bacteria</taxon>
        <taxon>Pseudomonadati</taxon>
        <taxon>Bacteroidota</taxon>
        <taxon>Sphingobacteriia</taxon>
        <taxon>Sphingobacteriales</taxon>
        <taxon>Sphingobacteriaceae</taxon>
        <taxon>Sphingobacterium</taxon>
    </lineage>
</organism>
<accession>A0ABR7YQA8</accession>
<evidence type="ECO:0000313" key="6">
    <source>
        <dbReference type="Proteomes" id="UP000602759"/>
    </source>
</evidence>
<evidence type="ECO:0000313" key="5">
    <source>
        <dbReference type="EMBL" id="MBD1433507.1"/>
    </source>
</evidence>